<feature type="compositionally biased region" description="Basic residues" evidence="1">
    <location>
        <begin position="68"/>
        <end position="82"/>
    </location>
</feature>
<proteinExistence type="predicted"/>
<dbReference type="KEGG" id="bbet:F8237_04065"/>
<evidence type="ECO:0000256" key="1">
    <source>
        <dbReference type="SAM" id="MobiDB-lite"/>
    </source>
</evidence>
<name>A0A5P6P2A0_9BRAD</name>
<sequence length="82" mass="9319">MGWERSHWCHCPRKRAIQYSRDVNGIRRSRGVLDSPLSRGMTVELEVPTAPPNSANTASDKSPCCARPKTRCSAHNRDRRSR</sequence>
<dbReference type="EMBL" id="CP044543">
    <property type="protein sequence ID" value="QFI71613.1"/>
    <property type="molecule type" value="Genomic_DNA"/>
</dbReference>
<gene>
    <name evidence="2" type="ORF">F8237_04065</name>
</gene>
<accession>A0A5P6P2A0</accession>
<feature type="region of interest" description="Disordered" evidence="1">
    <location>
        <begin position="45"/>
        <end position="82"/>
    </location>
</feature>
<protein>
    <submittedName>
        <fullName evidence="2">Uncharacterized protein</fullName>
    </submittedName>
</protein>
<dbReference type="AlphaFoldDB" id="A0A5P6P2A0"/>
<reference evidence="3" key="1">
    <citation type="submission" date="2019-10" db="EMBL/GenBank/DDBJ databases">
        <title>Complete Genome Sequence of Bradyrhizobium betae type strain PL7HG1T.</title>
        <authorList>
            <person name="Bromfield E.S.P."/>
            <person name="Cloutier S."/>
        </authorList>
    </citation>
    <scope>NUCLEOTIDE SEQUENCE [LARGE SCALE GENOMIC DNA]</scope>
    <source>
        <strain evidence="3">PL7HG1</strain>
    </source>
</reference>
<organism evidence="2 3">
    <name type="scientific">Bradyrhizobium betae</name>
    <dbReference type="NCBI Taxonomy" id="244734"/>
    <lineage>
        <taxon>Bacteria</taxon>
        <taxon>Pseudomonadati</taxon>
        <taxon>Pseudomonadota</taxon>
        <taxon>Alphaproteobacteria</taxon>
        <taxon>Hyphomicrobiales</taxon>
        <taxon>Nitrobacteraceae</taxon>
        <taxon>Bradyrhizobium</taxon>
    </lineage>
</organism>
<dbReference type="Proteomes" id="UP000325641">
    <property type="component" value="Chromosome"/>
</dbReference>
<evidence type="ECO:0000313" key="2">
    <source>
        <dbReference type="EMBL" id="QFI71613.1"/>
    </source>
</evidence>
<evidence type="ECO:0000313" key="3">
    <source>
        <dbReference type="Proteomes" id="UP000325641"/>
    </source>
</evidence>